<dbReference type="Proteomes" id="UP000038045">
    <property type="component" value="Unplaced"/>
</dbReference>
<sequence>MSTGVPLDIKTFIEFINKNGDKILKNLDSYKLYLAVIKGLRNGLVYGVKIRAPHALVMTFLFQNGTFWEKIYRVFSLTKQHALNLAKFVFIYKGGRALLESLFGKEIGWQSFIVAFVGGYYVFGKNNNVNMQINLYLLSRIMLALSKLLVKQEIIQEPQSPVFPWFAALVWGIVLWLFEMHPELLQKSLFSSMKYLYHDSNSWQNFKTFLWKNE</sequence>
<dbReference type="WBParaSite" id="PTRK_0001352600.1">
    <property type="protein sequence ID" value="PTRK_0001352600.1"/>
    <property type="gene ID" value="PTRK_0001352600"/>
</dbReference>
<feature type="transmembrane region" description="Helical" evidence="1">
    <location>
        <begin position="107"/>
        <end position="124"/>
    </location>
</feature>
<accession>A0A0N4ZXS5</accession>
<dbReference type="Pfam" id="PF02466">
    <property type="entry name" value="Tim17"/>
    <property type="match status" value="1"/>
</dbReference>
<evidence type="ECO:0000313" key="3">
    <source>
        <dbReference type="WBParaSite" id="PTRK_0001352600.1"/>
    </source>
</evidence>
<name>A0A0N4ZXS5_PARTI</name>
<proteinExistence type="predicted"/>
<dbReference type="AlphaFoldDB" id="A0A0N4ZXS5"/>
<evidence type="ECO:0000313" key="2">
    <source>
        <dbReference type="Proteomes" id="UP000038045"/>
    </source>
</evidence>
<dbReference type="STRING" id="131310.A0A0N4ZXS5"/>
<keyword evidence="1" id="KW-0472">Membrane</keyword>
<protein>
    <submittedName>
        <fullName evidence="3">Peroxisomal membrane protein 4</fullName>
    </submittedName>
</protein>
<evidence type="ECO:0000256" key="1">
    <source>
        <dbReference type="SAM" id="Phobius"/>
    </source>
</evidence>
<organism evidence="2 3">
    <name type="scientific">Parastrongyloides trichosuri</name>
    <name type="common">Possum-specific nematode worm</name>
    <dbReference type="NCBI Taxonomy" id="131310"/>
    <lineage>
        <taxon>Eukaryota</taxon>
        <taxon>Metazoa</taxon>
        <taxon>Ecdysozoa</taxon>
        <taxon>Nematoda</taxon>
        <taxon>Chromadorea</taxon>
        <taxon>Rhabditida</taxon>
        <taxon>Tylenchina</taxon>
        <taxon>Panagrolaimomorpha</taxon>
        <taxon>Strongyloidoidea</taxon>
        <taxon>Strongyloididae</taxon>
        <taxon>Parastrongyloides</taxon>
    </lineage>
</organism>
<keyword evidence="2" id="KW-1185">Reference proteome</keyword>
<dbReference type="InterPro" id="IPR019531">
    <property type="entry name" value="Pmp4"/>
</dbReference>
<feature type="transmembrane region" description="Helical" evidence="1">
    <location>
        <begin position="162"/>
        <end position="178"/>
    </location>
</feature>
<dbReference type="PANTHER" id="PTHR15460:SF3">
    <property type="entry name" value="PEROXISOMAL MEMBRANE PROTEIN 4"/>
    <property type="match status" value="1"/>
</dbReference>
<keyword evidence="1" id="KW-1133">Transmembrane helix</keyword>
<reference evidence="3" key="1">
    <citation type="submission" date="2017-02" db="UniProtKB">
        <authorList>
            <consortium name="WormBaseParasite"/>
        </authorList>
    </citation>
    <scope>IDENTIFICATION</scope>
</reference>
<dbReference type="PANTHER" id="PTHR15460">
    <property type="entry name" value="PEROXISOMAL MEMBRANE PROTEIN 4"/>
    <property type="match status" value="1"/>
</dbReference>
<keyword evidence="1" id="KW-0812">Transmembrane</keyword>
<dbReference type="GO" id="GO:0005778">
    <property type="term" value="C:peroxisomal membrane"/>
    <property type="evidence" value="ECO:0007669"/>
    <property type="project" value="TreeGrafter"/>
</dbReference>
<dbReference type="PIRSF" id="PIRSF013674">
    <property type="entry name" value="PXMP4"/>
    <property type="match status" value="1"/>
</dbReference>